<gene>
    <name evidence="1" type="ORF">CAUJ_LOCUS13255</name>
</gene>
<proteinExistence type="predicted"/>
<accession>A0A8S1HL36</accession>
<evidence type="ECO:0000313" key="1">
    <source>
        <dbReference type="EMBL" id="CAD6197346.1"/>
    </source>
</evidence>
<sequence length="92" mass="10021">MTDGLLLLLQSTFEAQPILLAPVIEFIESRRHTVSAHSSSPRGGHFIHVVGPRRVTELLLLSTFEGIPVACSLDNLEKLLIWVGGAVWSSGM</sequence>
<dbReference type="AlphaFoldDB" id="A0A8S1HL36"/>
<protein>
    <submittedName>
        <fullName evidence="1">Uncharacterized protein</fullName>
    </submittedName>
</protein>
<comment type="caution">
    <text evidence="1">The sequence shown here is derived from an EMBL/GenBank/DDBJ whole genome shotgun (WGS) entry which is preliminary data.</text>
</comment>
<dbReference type="EMBL" id="CAJGYM010000091">
    <property type="protein sequence ID" value="CAD6197346.1"/>
    <property type="molecule type" value="Genomic_DNA"/>
</dbReference>
<dbReference type="Proteomes" id="UP000835052">
    <property type="component" value="Unassembled WGS sequence"/>
</dbReference>
<organism evidence="1 2">
    <name type="scientific">Caenorhabditis auriculariae</name>
    <dbReference type="NCBI Taxonomy" id="2777116"/>
    <lineage>
        <taxon>Eukaryota</taxon>
        <taxon>Metazoa</taxon>
        <taxon>Ecdysozoa</taxon>
        <taxon>Nematoda</taxon>
        <taxon>Chromadorea</taxon>
        <taxon>Rhabditida</taxon>
        <taxon>Rhabditina</taxon>
        <taxon>Rhabditomorpha</taxon>
        <taxon>Rhabditoidea</taxon>
        <taxon>Rhabditidae</taxon>
        <taxon>Peloderinae</taxon>
        <taxon>Caenorhabditis</taxon>
    </lineage>
</organism>
<evidence type="ECO:0000313" key="2">
    <source>
        <dbReference type="Proteomes" id="UP000835052"/>
    </source>
</evidence>
<reference evidence="1" key="1">
    <citation type="submission" date="2020-10" db="EMBL/GenBank/DDBJ databases">
        <authorList>
            <person name="Kikuchi T."/>
        </authorList>
    </citation>
    <scope>NUCLEOTIDE SEQUENCE</scope>
    <source>
        <strain evidence="1">NKZ352</strain>
    </source>
</reference>
<keyword evidence="2" id="KW-1185">Reference proteome</keyword>
<name>A0A8S1HL36_9PELO</name>